<dbReference type="Pfam" id="PF01713">
    <property type="entry name" value="Smr"/>
    <property type="match status" value="1"/>
</dbReference>
<accession>A0A7X9DL86</accession>
<feature type="compositionally biased region" description="Basic and acidic residues" evidence="1">
    <location>
        <begin position="60"/>
        <end position="82"/>
    </location>
</feature>
<reference evidence="3 4" key="1">
    <citation type="journal article" date="2020" name="Biotechnol. Biofuels">
        <title>New insights from the biogas microbiome by comprehensive genome-resolved metagenomics of nearly 1600 species originating from multiple anaerobic digesters.</title>
        <authorList>
            <person name="Campanaro S."/>
            <person name="Treu L."/>
            <person name="Rodriguez-R L.M."/>
            <person name="Kovalovszki A."/>
            <person name="Ziels R.M."/>
            <person name="Maus I."/>
            <person name="Zhu X."/>
            <person name="Kougias P.G."/>
            <person name="Basile A."/>
            <person name="Luo G."/>
            <person name="Schluter A."/>
            <person name="Konstantinidis K.T."/>
            <person name="Angelidaki I."/>
        </authorList>
    </citation>
    <scope>NUCLEOTIDE SEQUENCE [LARGE SCALE GENOMIC DNA]</scope>
    <source>
        <strain evidence="3">AS27yjCOA_165</strain>
    </source>
</reference>
<dbReference type="Pfam" id="PF09640">
    <property type="entry name" value="DUF2027"/>
    <property type="match status" value="1"/>
</dbReference>
<dbReference type="InterPro" id="IPR018598">
    <property type="entry name" value="DUF2027"/>
</dbReference>
<comment type="caution">
    <text evidence="3">The sequence shown here is derived from an EMBL/GenBank/DDBJ whole genome shotgun (WGS) entry which is preliminary data.</text>
</comment>
<dbReference type="Gene3D" id="2.60.40.1600">
    <property type="entry name" value="Smr-associated-like"/>
    <property type="match status" value="1"/>
</dbReference>
<evidence type="ECO:0000313" key="3">
    <source>
        <dbReference type="EMBL" id="NMB70471.1"/>
    </source>
</evidence>
<feature type="domain" description="Smr" evidence="2">
    <location>
        <begin position="308"/>
        <end position="353"/>
    </location>
</feature>
<proteinExistence type="predicted"/>
<dbReference type="PROSITE" id="PS50828">
    <property type="entry name" value="SMR"/>
    <property type="match status" value="1"/>
</dbReference>
<dbReference type="AlphaFoldDB" id="A0A7X9DL86"/>
<dbReference type="InterPro" id="IPR036063">
    <property type="entry name" value="Smr_dom_sf"/>
</dbReference>
<feature type="region of interest" description="Disordered" evidence="1">
    <location>
        <begin position="60"/>
        <end position="95"/>
    </location>
</feature>
<organism evidence="3 4">
    <name type="scientific">candidate division WWE3 bacterium</name>
    <dbReference type="NCBI Taxonomy" id="2053526"/>
    <lineage>
        <taxon>Bacteria</taxon>
        <taxon>Katanobacteria</taxon>
    </lineage>
</organism>
<gene>
    <name evidence="3" type="ORF">GYA27_04760</name>
</gene>
<dbReference type="Gene3D" id="3.30.1370.110">
    <property type="match status" value="1"/>
</dbReference>
<evidence type="ECO:0000259" key="2">
    <source>
        <dbReference type="PROSITE" id="PS50828"/>
    </source>
</evidence>
<dbReference type="EMBL" id="JAAZNL010000063">
    <property type="protein sequence ID" value="NMB70471.1"/>
    <property type="molecule type" value="Genomic_DNA"/>
</dbReference>
<dbReference type="SUPFAM" id="SSF158949">
    <property type="entry name" value="Smr-associated domain-like"/>
    <property type="match status" value="1"/>
</dbReference>
<dbReference type="InterPro" id="IPR002625">
    <property type="entry name" value="Smr_dom"/>
</dbReference>
<dbReference type="InterPro" id="IPR036781">
    <property type="entry name" value="Smr_assoc-like_sf"/>
</dbReference>
<protein>
    <submittedName>
        <fullName evidence="3">DUF2027 domain-containing protein</fullName>
    </submittedName>
</protein>
<sequence>MNVAVGCKVRFLNDVGGGEVIRIIDKRTALVKTFDGFEMPVLLSELVVVEPAADELLQKKTVQEKETADANRNKKPKSKVENLTDDTPEVADGSGDERSLDIAFVPTNISNLQQSTFDMYLVNDSSYRVFYVLSNVIDDNHTPVSSGILQPETKVLVKRLTPEDVSKLILMNLQAIYHKNIPYKPFQPEFYDIELDPIKLYKRGNFKRNDFFDIDAYIISIASTKREAFIRHLTDKAIVEAIKQKEKPAQVKEVKKPNIETEEVDLHIHELIDNWKDLTPGEILKIQLARFETALEGGIKSTTTKRMVFIHGVGNGKLKYEITKLLSSKYPKLRYQDASFKEYGFGATMVFLK</sequence>
<name>A0A7X9DL86_UNCKA</name>
<dbReference type="Proteomes" id="UP000526033">
    <property type="component" value="Unassembled WGS sequence"/>
</dbReference>
<evidence type="ECO:0000313" key="4">
    <source>
        <dbReference type="Proteomes" id="UP000526033"/>
    </source>
</evidence>
<evidence type="ECO:0000256" key="1">
    <source>
        <dbReference type="SAM" id="MobiDB-lite"/>
    </source>
</evidence>